<name>A0A0A9EIB1_ARUDO</name>
<sequence>MTFFTPPKNATYQMLINYLQAHRLLPSLGNLLNIVSSVRIIFQELC</sequence>
<proteinExistence type="predicted"/>
<evidence type="ECO:0000313" key="1">
    <source>
        <dbReference type="EMBL" id="JAD95787.1"/>
    </source>
</evidence>
<protein>
    <submittedName>
        <fullName evidence="1">Uncharacterized protein</fullName>
    </submittedName>
</protein>
<dbReference type="AlphaFoldDB" id="A0A0A9EIB1"/>
<organism evidence="1">
    <name type="scientific">Arundo donax</name>
    <name type="common">Giant reed</name>
    <name type="synonym">Donax arundinaceus</name>
    <dbReference type="NCBI Taxonomy" id="35708"/>
    <lineage>
        <taxon>Eukaryota</taxon>
        <taxon>Viridiplantae</taxon>
        <taxon>Streptophyta</taxon>
        <taxon>Embryophyta</taxon>
        <taxon>Tracheophyta</taxon>
        <taxon>Spermatophyta</taxon>
        <taxon>Magnoliopsida</taxon>
        <taxon>Liliopsida</taxon>
        <taxon>Poales</taxon>
        <taxon>Poaceae</taxon>
        <taxon>PACMAD clade</taxon>
        <taxon>Arundinoideae</taxon>
        <taxon>Arundineae</taxon>
        <taxon>Arundo</taxon>
    </lineage>
</organism>
<accession>A0A0A9EIB1</accession>
<reference evidence="1" key="2">
    <citation type="journal article" date="2015" name="Data Brief">
        <title>Shoot transcriptome of the giant reed, Arundo donax.</title>
        <authorList>
            <person name="Barrero R.A."/>
            <person name="Guerrero F.D."/>
            <person name="Moolhuijzen P."/>
            <person name="Goolsby J.A."/>
            <person name="Tidwell J."/>
            <person name="Bellgard S.E."/>
            <person name="Bellgard M.I."/>
        </authorList>
    </citation>
    <scope>NUCLEOTIDE SEQUENCE</scope>
    <source>
        <tissue evidence="1">Shoot tissue taken approximately 20 cm above the soil surface</tissue>
    </source>
</reference>
<dbReference type="EMBL" id="GBRH01202108">
    <property type="protein sequence ID" value="JAD95787.1"/>
    <property type="molecule type" value="Transcribed_RNA"/>
</dbReference>
<reference evidence="1" key="1">
    <citation type="submission" date="2014-09" db="EMBL/GenBank/DDBJ databases">
        <authorList>
            <person name="Magalhaes I.L.F."/>
            <person name="Oliveira U."/>
            <person name="Santos F.R."/>
            <person name="Vidigal T.H.D.A."/>
            <person name="Brescovit A.D."/>
            <person name="Santos A.J."/>
        </authorList>
    </citation>
    <scope>NUCLEOTIDE SEQUENCE</scope>
    <source>
        <tissue evidence="1">Shoot tissue taken approximately 20 cm above the soil surface</tissue>
    </source>
</reference>